<name>A0A0D8XSM3_DICVI</name>
<evidence type="ECO:0000313" key="2">
    <source>
        <dbReference type="EMBL" id="KJH47535.1"/>
    </source>
</evidence>
<sequence length="124" mass="13968">MRHAISSARNCKAFGPGMIRSDNILTEPFTATLKNTVGNLEWDDMEHGNLLVLDYSTGKLWILLSGVKGVRRLKEVRLENPLNSQEALGISATRARKNVSKAEKTAFKNESKDEKKKLTERKRV</sequence>
<organism evidence="2 3">
    <name type="scientific">Dictyocaulus viviparus</name>
    <name type="common">Bovine lungworm</name>
    <dbReference type="NCBI Taxonomy" id="29172"/>
    <lineage>
        <taxon>Eukaryota</taxon>
        <taxon>Metazoa</taxon>
        <taxon>Ecdysozoa</taxon>
        <taxon>Nematoda</taxon>
        <taxon>Chromadorea</taxon>
        <taxon>Rhabditida</taxon>
        <taxon>Rhabditina</taxon>
        <taxon>Rhabditomorpha</taxon>
        <taxon>Strongyloidea</taxon>
        <taxon>Metastrongylidae</taxon>
        <taxon>Dictyocaulus</taxon>
    </lineage>
</organism>
<dbReference type="Proteomes" id="UP000053766">
    <property type="component" value="Unassembled WGS sequence"/>
</dbReference>
<protein>
    <submittedName>
        <fullName evidence="2">Uncharacterized protein</fullName>
    </submittedName>
</protein>
<feature type="compositionally biased region" description="Basic and acidic residues" evidence="1">
    <location>
        <begin position="100"/>
        <end position="117"/>
    </location>
</feature>
<accession>A0A0D8XSM3</accession>
<proteinExistence type="predicted"/>
<evidence type="ECO:0000313" key="3">
    <source>
        <dbReference type="Proteomes" id="UP000053766"/>
    </source>
</evidence>
<feature type="region of interest" description="Disordered" evidence="1">
    <location>
        <begin position="94"/>
        <end position="124"/>
    </location>
</feature>
<dbReference type="EMBL" id="KN716303">
    <property type="protein sequence ID" value="KJH47535.1"/>
    <property type="molecule type" value="Genomic_DNA"/>
</dbReference>
<gene>
    <name evidence="2" type="ORF">DICVIV_06376</name>
</gene>
<reference evidence="3" key="2">
    <citation type="journal article" date="2016" name="Sci. Rep.">
        <title>Dictyocaulus viviparus genome, variome and transcriptome elucidate lungworm biology and support future intervention.</title>
        <authorList>
            <person name="McNulty S.N."/>
            <person name="Strube C."/>
            <person name="Rosa B.A."/>
            <person name="Martin J.C."/>
            <person name="Tyagi R."/>
            <person name="Choi Y.J."/>
            <person name="Wang Q."/>
            <person name="Hallsworth Pepin K."/>
            <person name="Zhang X."/>
            <person name="Ozersky P."/>
            <person name="Wilson R.K."/>
            <person name="Sternberg P.W."/>
            <person name="Gasser R.B."/>
            <person name="Mitreva M."/>
        </authorList>
    </citation>
    <scope>NUCLEOTIDE SEQUENCE [LARGE SCALE GENOMIC DNA]</scope>
    <source>
        <strain evidence="3">HannoverDv2000</strain>
    </source>
</reference>
<reference evidence="2 3" key="1">
    <citation type="submission" date="2013-11" db="EMBL/GenBank/DDBJ databases">
        <title>Draft genome of the bovine lungworm Dictyocaulus viviparus.</title>
        <authorList>
            <person name="Mitreva M."/>
        </authorList>
    </citation>
    <scope>NUCLEOTIDE SEQUENCE [LARGE SCALE GENOMIC DNA]</scope>
    <source>
        <strain evidence="2 3">HannoverDv2000</strain>
    </source>
</reference>
<keyword evidence="3" id="KW-1185">Reference proteome</keyword>
<dbReference type="OrthoDB" id="5858732at2759"/>
<dbReference type="AlphaFoldDB" id="A0A0D8XSM3"/>
<evidence type="ECO:0000256" key="1">
    <source>
        <dbReference type="SAM" id="MobiDB-lite"/>
    </source>
</evidence>
<dbReference type="STRING" id="29172.A0A0D8XSM3"/>